<evidence type="ECO:0000313" key="3">
    <source>
        <dbReference type="EMBL" id="SEI70115.1"/>
    </source>
</evidence>
<accession>A0A1H6T1J6</accession>
<feature type="compositionally biased region" description="Low complexity" evidence="1">
    <location>
        <begin position="240"/>
        <end position="288"/>
    </location>
</feature>
<dbReference type="InterPro" id="IPR054314">
    <property type="entry name" value="Gins51_C"/>
</dbReference>
<reference evidence="3 4" key="1">
    <citation type="submission" date="2016-10" db="EMBL/GenBank/DDBJ databases">
        <authorList>
            <person name="de Groot N.N."/>
        </authorList>
    </citation>
    <scope>NUCLEOTIDE SEQUENCE [LARGE SCALE GENOMIC DNA]</scope>
    <source>
        <strain evidence="3 4">DSM 22187</strain>
    </source>
</reference>
<feature type="compositionally biased region" description="Polar residues" evidence="1">
    <location>
        <begin position="129"/>
        <end position="145"/>
    </location>
</feature>
<feature type="domain" description="Gins51 C-terminal" evidence="2">
    <location>
        <begin position="301"/>
        <end position="344"/>
    </location>
</feature>
<proteinExistence type="predicted"/>
<dbReference type="STRING" id="1073996.SAMN05444271_10616"/>
<dbReference type="EMBL" id="FNYR01000006">
    <property type="protein sequence ID" value="SEI70115.1"/>
    <property type="molecule type" value="Genomic_DNA"/>
</dbReference>
<sequence length="346" mass="36652">MKLDELRTVQSKERRKDSLQQLRDSFYGDVAAYIQDLKASRDRRAEQVDDPFSDNEVRQLSDELDTAKEVAEAVYERRVGKVVKLASFAAADMPVDDEGMTTEERELFDDLVARISQNKQTVLDVLSGNGESAETSQTNTPTDSQPTAPTPPTERAAESEATEPGATEPSDSMLADAMGSTEDTEPSTDAEPPIESTAQPEPPAESEPAADHAPPIESTETSADEVPAPEAESETDVVLGTSTDGGTATDTANQSATSTASEAAAEAPKAVAGTTAEATESGADTTDAMGSAGDDSDRTTLRITKDVGEIFGVDGREYTLRSEDVVTLPTANADPLVDRDAAMRLE</sequence>
<dbReference type="CDD" id="cd11714">
    <property type="entry name" value="GINS_A_archaea"/>
    <property type="match status" value="1"/>
</dbReference>
<dbReference type="KEGG" id="hae:halTADL_0085"/>
<organism evidence="3 4">
    <name type="scientific">Halohasta litchfieldiae</name>
    <dbReference type="NCBI Taxonomy" id="1073996"/>
    <lineage>
        <taxon>Archaea</taxon>
        <taxon>Methanobacteriati</taxon>
        <taxon>Methanobacteriota</taxon>
        <taxon>Stenosarchaea group</taxon>
        <taxon>Halobacteria</taxon>
        <taxon>Halobacteriales</taxon>
        <taxon>Haloferacaceae</taxon>
        <taxon>Halohasta</taxon>
    </lineage>
</organism>
<dbReference type="Pfam" id="PF22090">
    <property type="entry name" value="Gins51_C"/>
    <property type="match status" value="1"/>
</dbReference>
<name>A0A1H6T1J6_9EURY</name>
<dbReference type="Gene3D" id="3.40.5.50">
    <property type="match status" value="1"/>
</dbReference>
<protein>
    <submittedName>
        <fullName evidence="3">DNA replication factor GINS</fullName>
    </submittedName>
</protein>
<dbReference type="GeneID" id="35000920"/>
<dbReference type="Proteomes" id="UP000198888">
    <property type="component" value="Unassembled WGS sequence"/>
</dbReference>
<evidence type="ECO:0000259" key="2">
    <source>
        <dbReference type="Pfam" id="PF22090"/>
    </source>
</evidence>
<keyword evidence="4" id="KW-1185">Reference proteome</keyword>
<gene>
    <name evidence="3" type="ORF">SAMN05444271_10616</name>
</gene>
<evidence type="ECO:0000313" key="4">
    <source>
        <dbReference type="Proteomes" id="UP000198888"/>
    </source>
</evidence>
<feature type="region of interest" description="Disordered" evidence="1">
    <location>
        <begin position="123"/>
        <end position="300"/>
    </location>
</feature>
<accession>A0A2H4PXT1</accession>
<dbReference type="Gene3D" id="1.20.58.1030">
    <property type="match status" value="1"/>
</dbReference>
<dbReference type="OrthoDB" id="157576at2157"/>
<dbReference type="AlphaFoldDB" id="A0A1H6T1J6"/>
<evidence type="ECO:0000256" key="1">
    <source>
        <dbReference type="SAM" id="MobiDB-lite"/>
    </source>
</evidence>
<dbReference type="RefSeq" id="WP_089671476.1">
    <property type="nucleotide sequence ID" value="NZ_CP024845.1"/>
</dbReference>